<evidence type="ECO:0000313" key="8">
    <source>
        <dbReference type="Proteomes" id="UP000186883"/>
    </source>
</evidence>
<protein>
    <recommendedName>
        <fullName evidence="4">Recombinase domain-containing protein</fullName>
    </recommendedName>
</protein>
<accession>A0A154MEE1</accession>
<evidence type="ECO:0000259" key="4">
    <source>
        <dbReference type="Pfam" id="PF07508"/>
    </source>
</evidence>
<dbReference type="PANTHER" id="PTHR30461">
    <property type="entry name" value="DNA-INVERTASE FROM LAMBDOID PROPHAGE"/>
    <property type="match status" value="1"/>
</dbReference>
<evidence type="ECO:0000256" key="1">
    <source>
        <dbReference type="ARBA" id="ARBA00023125"/>
    </source>
</evidence>
<dbReference type="Pfam" id="PF07508">
    <property type="entry name" value="Recombinase"/>
    <property type="match status" value="1"/>
</dbReference>
<name>A0A154MEE1_9PSEU</name>
<dbReference type="AlphaFoldDB" id="A0A154MEE1"/>
<dbReference type="RefSeq" id="WP_061989640.1">
    <property type="nucleotide sequence ID" value="NZ_FOPQ01000026.1"/>
</dbReference>
<keyword evidence="2" id="KW-0233">DNA recombination</keyword>
<evidence type="ECO:0000256" key="2">
    <source>
        <dbReference type="ARBA" id="ARBA00023172"/>
    </source>
</evidence>
<feature type="region of interest" description="Disordered" evidence="3">
    <location>
        <begin position="432"/>
        <end position="471"/>
    </location>
</feature>
<dbReference type="Proteomes" id="UP000186883">
    <property type="component" value="Unassembled WGS sequence"/>
</dbReference>
<gene>
    <name evidence="6" type="ORF">ATP06_0234520</name>
    <name evidence="5" type="ORF">AVL48_37335</name>
</gene>
<evidence type="ECO:0000313" key="6">
    <source>
        <dbReference type="EMBL" id="OKA03754.1"/>
    </source>
</evidence>
<dbReference type="GO" id="GO:0003677">
    <property type="term" value="F:DNA binding"/>
    <property type="evidence" value="ECO:0007669"/>
    <property type="project" value="UniProtKB-KW"/>
</dbReference>
<reference evidence="6 8" key="2">
    <citation type="submission" date="2016-11" db="EMBL/GenBank/DDBJ databases">
        <title>Genome sequencing of Amycolatopsis regifaucium.</title>
        <authorList>
            <person name="Mayilraj S."/>
            <person name="Kaur N."/>
        </authorList>
    </citation>
    <scope>NUCLEOTIDE SEQUENCE [LARGE SCALE GENOMIC DNA]</scope>
    <source>
        <strain evidence="6 8">GY080</strain>
    </source>
</reference>
<proteinExistence type="predicted"/>
<organism evidence="5 7">
    <name type="scientific">Amycolatopsis regifaucium</name>
    <dbReference type="NCBI Taxonomy" id="546365"/>
    <lineage>
        <taxon>Bacteria</taxon>
        <taxon>Bacillati</taxon>
        <taxon>Actinomycetota</taxon>
        <taxon>Actinomycetes</taxon>
        <taxon>Pseudonocardiales</taxon>
        <taxon>Pseudonocardiaceae</taxon>
        <taxon>Amycolatopsis</taxon>
    </lineage>
</organism>
<sequence>MGRPLHPCARRLEHRQAGHGYKAKVFKHPNPAKAAKGYTKSRLEPDDLKGETVTQIALWRYYERLGCDTVADRLNADLDKYPPPEPPGKRRARGVWGRSSGYDILRNPKYTGYQVFNRRATRSRRGKHNDPIKWVWSPAPVHEPLIPKWMYDAINAGWKTKQGSRGAEAPNTHPAAARTYLFRGRLFHGCGRRLVGVPRHERAYYLCRPSNNNRGRSDRFTDHENALYLREDALLDAVGRFFADRVFGPDRRTVLEADLAGADDHVTTERKGERARIQRQLAEIAKKQSSILKQAQQGDPDDPFTAALRGSYNELAKDEKQLQAKIAALDEADSSTPRGMTADEVPLIDALPYLATNLAKAPEPYLRALFEAVQLAIVVHDDGEHATITIKLPADKLPEIAQVAERITEPMNPQDLPAQRAGSACEVPVGAPGQAPPGCTAGGTLSAKTGRHFQDAHRSTRSHWSSAPSCR</sequence>
<dbReference type="EMBL" id="LOBU02000028">
    <property type="protein sequence ID" value="OKA03754.1"/>
    <property type="molecule type" value="Genomic_DNA"/>
</dbReference>
<feature type="compositionally biased region" description="Polar residues" evidence="3">
    <location>
        <begin position="462"/>
        <end position="471"/>
    </location>
</feature>
<reference evidence="5 7" key="1">
    <citation type="submission" date="2015-12" db="EMBL/GenBank/DDBJ databases">
        <title>Amycolatopsis regifaucium genome sequencing and assembly.</title>
        <authorList>
            <person name="Mayilraj S."/>
        </authorList>
    </citation>
    <scope>NUCLEOTIDE SEQUENCE [LARGE SCALE GENOMIC DNA]</scope>
    <source>
        <strain evidence="5 7">GY080</strain>
    </source>
</reference>
<dbReference type="Proteomes" id="UP000076321">
    <property type="component" value="Unassembled WGS sequence"/>
</dbReference>
<evidence type="ECO:0000313" key="5">
    <source>
        <dbReference type="EMBL" id="KZB82826.1"/>
    </source>
</evidence>
<dbReference type="InterPro" id="IPR050639">
    <property type="entry name" value="SSR_resolvase"/>
</dbReference>
<dbReference type="EMBL" id="LQCI01000029">
    <property type="protein sequence ID" value="KZB82826.1"/>
    <property type="molecule type" value="Genomic_DNA"/>
</dbReference>
<evidence type="ECO:0000313" key="7">
    <source>
        <dbReference type="Proteomes" id="UP000076321"/>
    </source>
</evidence>
<keyword evidence="8" id="KW-1185">Reference proteome</keyword>
<dbReference type="InterPro" id="IPR011109">
    <property type="entry name" value="DNA_bind_recombinase_dom"/>
</dbReference>
<dbReference type="Gene3D" id="3.90.1750.20">
    <property type="entry name" value="Putative Large Serine Recombinase, Chain B, Domain 2"/>
    <property type="match status" value="1"/>
</dbReference>
<comment type="caution">
    <text evidence="5">The sequence shown here is derived from an EMBL/GenBank/DDBJ whole genome shotgun (WGS) entry which is preliminary data.</text>
</comment>
<keyword evidence="1" id="KW-0238">DNA-binding</keyword>
<feature type="domain" description="Recombinase" evidence="4">
    <location>
        <begin position="51"/>
        <end position="156"/>
    </location>
</feature>
<dbReference type="PANTHER" id="PTHR30461:SF2">
    <property type="entry name" value="SERINE RECOMBINASE PINE-RELATED"/>
    <property type="match status" value="1"/>
</dbReference>
<dbReference type="GO" id="GO:0000150">
    <property type="term" value="F:DNA strand exchange activity"/>
    <property type="evidence" value="ECO:0007669"/>
    <property type="project" value="InterPro"/>
</dbReference>
<dbReference type="InterPro" id="IPR038109">
    <property type="entry name" value="DNA_bind_recomb_sf"/>
</dbReference>
<evidence type="ECO:0000256" key="3">
    <source>
        <dbReference type="SAM" id="MobiDB-lite"/>
    </source>
</evidence>